<feature type="domain" description="Rv2525c-like glycoside hydrolase-like" evidence="3">
    <location>
        <begin position="70"/>
        <end position="279"/>
    </location>
</feature>
<evidence type="ECO:0000256" key="1">
    <source>
        <dbReference type="SAM" id="MobiDB-lite"/>
    </source>
</evidence>
<reference evidence="4 5" key="1">
    <citation type="submission" date="2024-10" db="EMBL/GenBank/DDBJ databases">
        <title>The Natural Products Discovery Center: Release of the First 8490 Sequenced Strains for Exploring Actinobacteria Biosynthetic Diversity.</title>
        <authorList>
            <person name="Kalkreuter E."/>
            <person name="Kautsar S.A."/>
            <person name="Yang D."/>
            <person name="Bader C.D."/>
            <person name="Teijaro C.N."/>
            <person name="Fluegel L."/>
            <person name="Davis C.M."/>
            <person name="Simpson J.R."/>
            <person name="Lauterbach L."/>
            <person name="Steele A.D."/>
            <person name="Gui C."/>
            <person name="Meng S."/>
            <person name="Li G."/>
            <person name="Viehrig K."/>
            <person name="Ye F."/>
            <person name="Su P."/>
            <person name="Kiefer A.F."/>
            <person name="Nichols A."/>
            <person name="Cepeda A.J."/>
            <person name="Yan W."/>
            <person name="Fan B."/>
            <person name="Jiang Y."/>
            <person name="Adhikari A."/>
            <person name="Zheng C.-J."/>
            <person name="Schuster L."/>
            <person name="Cowan T.M."/>
            <person name="Smanski M.J."/>
            <person name="Chevrette M.G."/>
            <person name="De Carvalho L.P.S."/>
            <person name="Shen B."/>
        </authorList>
    </citation>
    <scope>NUCLEOTIDE SEQUENCE [LARGE SCALE GENOMIC DNA]</scope>
    <source>
        <strain evidence="4 5">NPDC020327</strain>
    </source>
</reference>
<keyword evidence="2" id="KW-0732">Signal</keyword>
<comment type="caution">
    <text evidence="4">The sequence shown here is derived from an EMBL/GenBank/DDBJ whole genome shotgun (WGS) entry which is preliminary data.</text>
</comment>
<evidence type="ECO:0000313" key="4">
    <source>
        <dbReference type="EMBL" id="MFI1964540.1"/>
    </source>
</evidence>
<feature type="chain" id="PRO_5047385162" evidence="2">
    <location>
        <begin position="34"/>
        <end position="370"/>
    </location>
</feature>
<proteinExistence type="predicted"/>
<dbReference type="SUPFAM" id="SSF51445">
    <property type="entry name" value="(Trans)glycosidases"/>
    <property type="match status" value="1"/>
</dbReference>
<sequence>MERRKKIIQMMAALLAALAALFGGLFTGSTASAKGSPGDAQNSDPRSEGAAVFNGLAFDTCQTPSLGSMNAWRKSHYRAVGVYFGGRGRACKKQANLGRRWILEVDRMGWRVLPVYVGSQSPCVASSNKRHVPIKGNPWAQGAWEGRDAVRRAAALGMEKRSALYLDMEPYHYRSRANCAQRTLAFIRAWTHEVQGEGYLAGFYSSATTGVQHLEKARRSGVGDLPDAVWFARWRRPQQLNDAVLSRAAWAPHRRIHQYAGDVSESHGGVKMKIDRNRVDAPVAIISEPRDGYQAGGRNVPAKDRMSQRGEKMHGGKPKMHGGMPKAYDGKSFDKKAYDDGATDRAENFDQNSTAAERWARRDLAVAGSF</sequence>
<accession>A0ABW7UPH2</accession>
<gene>
    <name evidence="4" type="ORF">ACH429_10505</name>
</gene>
<organism evidence="4 5">
    <name type="scientific">Streptomyces pathocidini</name>
    <dbReference type="NCBI Taxonomy" id="1650571"/>
    <lineage>
        <taxon>Bacteria</taxon>
        <taxon>Bacillati</taxon>
        <taxon>Actinomycetota</taxon>
        <taxon>Actinomycetes</taxon>
        <taxon>Kitasatosporales</taxon>
        <taxon>Streptomycetaceae</taxon>
        <taxon>Streptomyces</taxon>
    </lineage>
</organism>
<dbReference type="Proteomes" id="UP001611548">
    <property type="component" value="Unassembled WGS sequence"/>
</dbReference>
<dbReference type="RefSeq" id="WP_079101058.1">
    <property type="nucleotide sequence ID" value="NZ_JBEZHZ010000008.1"/>
</dbReference>
<name>A0ABW7UPH2_9ACTN</name>
<feature type="compositionally biased region" description="Basic and acidic residues" evidence="1">
    <location>
        <begin position="301"/>
        <end position="314"/>
    </location>
</feature>
<dbReference type="InterPro" id="IPR017853">
    <property type="entry name" value="GH"/>
</dbReference>
<dbReference type="InterPro" id="IPR015020">
    <property type="entry name" value="Rv2525c-like_Glyco_Hydro-like"/>
</dbReference>
<evidence type="ECO:0000259" key="3">
    <source>
        <dbReference type="Pfam" id="PF08924"/>
    </source>
</evidence>
<dbReference type="Pfam" id="PF08924">
    <property type="entry name" value="Rv2525c_GlyHyd-like"/>
    <property type="match status" value="1"/>
</dbReference>
<evidence type="ECO:0000256" key="2">
    <source>
        <dbReference type="SAM" id="SignalP"/>
    </source>
</evidence>
<dbReference type="Gene3D" id="3.20.20.80">
    <property type="entry name" value="Glycosidases"/>
    <property type="match status" value="1"/>
</dbReference>
<evidence type="ECO:0000313" key="5">
    <source>
        <dbReference type="Proteomes" id="UP001611548"/>
    </source>
</evidence>
<dbReference type="EMBL" id="JBIRWE010000003">
    <property type="protein sequence ID" value="MFI1964540.1"/>
    <property type="molecule type" value="Genomic_DNA"/>
</dbReference>
<feature type="signal peptide" evidence="2">
    <location>
        <begin position="1"/>
        <end position="33"/>
    </location>
</feature>
<feature type="region of interest" description="Disordered" evidence="1">
    <location>
        <begin position="290"/>
        <end position="332"/>
    </location>
</feature>
<keyword evidence="5" id="KW-1185">Reference proteome</keyword>
<protein>
    <submittedName>
        <fullName evidence="4">DUF1906 domain-containing protein</fullName>
    </submittedName>
</protein>